<dbReference type="InterPro" id="IPR006311">
    <property type="entry name" value="TAT_signal"/>
</dbReference>
<dbReference type="Pfam" id="PF10399">
    <property type="entry name" value="UCR_Fe-S_N"/>
    <property type="match status" value="1"/>
</dbReference>
<keyword evidence="8" id="KW-1003">Cell membrane</keyword>
<keyword evidence="19" id="KW-1015">Disulfide bond</keyword>
<dbReference type="InterPro" id="IPR006317">
    <property type="entry name" value="Ubiquinol_cyt_c_Rdtase_Fe-S-su"/>
</dbReference>
<dbReference type="InterPro" id="IPR019470">
    <property type="entry name" value="Ubiq_cytC_Rdtase_Fe-S_su_TAT"/>
</dbReference>
<evidence type="ECO:0000256" key="9">
    <source>
        <dbReference type="ARBA" id="ARBA00022692"/>
    </source>
</evidence>
<evidence type="ECO:0000256" key="18">
    <source>
        <dbReference type="ARBA" id="ARBA00023136"/>
    </source>
</evidence>
<evidence type="ECO:0000256" key="1">
    <source>
        <dbReference type="ARBA" id="ARBA00002444"/>
    </source>
</evidence>
<dbReference type="PROSITE" id="PS51318">
    <property type="entry name" value="TAT"/>
    <property type="match status" value="1"/>
</dbReference>
<dbReference type="PRINTS" id="PR00162">
    <property type="entry name" value="RIESKE"/>
</dbReference>
<feature type="domain" description="Rieske" evidence="23">
    <location>
        <begin position="79"/>
        <end position="189"/>
    </location>
</feature>
<evidence type="ECO:0000313" key="24">
    <source>
        <dbReference type="EMBL" id="WPC74605.1"/>
    </source>
</evidence>
<keyword evidence="14 21" id="KW-0249">Electron transport</keyword>
<keyword evidence="15 21" id="KW-1133">Transmembrane helix</keyword>
<evidence type="ECO:0000256" key="3">
    <source>
        <dbReference type="ARBA" id="ARBA00010651"/>
    </source>
</evidence>
<dbReference type="EMBL" id="CP138203">
    <property type="protein sequence ID" value="WPC74605.1"/>
    <property type="molecule type" value="Genomic_DNA"/>
</dbReference>
<evidence type="ECO:0000256" key="2">
    <source>
        <dbReference type="ARBA" id="ARBA00004162"/>
    </source>
</evidence>
<evidence type="ECO:0000256" key="22">
    <source>
        <dbReference type="RuleBase" id="RU004497"/>
    </source>
</evidence>
<keyword evidence="12" id="KW-0732">Signal</keyword>
<evidence type="ECO:0000256" key="7">
    <source>
        <dbReference type="ARBA" id="ARBA00022448"/>
    </source>
</evidence>
<sequence>MDNDTTDRLSRRRFLTASTSVVGALGVAAFSVPFIRAWQPNRKAQIAAAPIEVDISKLEDGQLIRVQWQGKPVWIVRRPAVMIAALLKPDERLLDPLSLQKQQPDYAQNSLRSIRPEIFVAVGICTHLGCSPTYLPQTLSDHITNVQSGFFCPCHGSSFDMAGRVFAGGPASLNLAVPKYRYLSANRLLIGKDEGEVT</sequence>
<evidence type="ECO:0000256" key="5">
    <source>
        <dbReference type="ARBA" id="ARBA00012951"/>
    </source>
</evidence>
<dbReference type="InterPro" id="IPR019546">
    <property type="entry name" value="TAT_signal_bac_arc"/>
</dbReference>
<comment type="catalytic activity">
    <reaction evidence="20 21">
        <text>a quinol + 2 Fe(III)-[cytochrome c](out) = a quinone + 2 Fe(II)-[cytochrome c](out) + 2 H(+)(out)</text>
        <dbReference type="Rhea" id="RHEA:11484"/>
        <dbReference type="Rhea" id="RHEA-COMP:10350"/>
        <dbReference type="Rhea" id="RHEA-COMP:14399"/>
        <dbReference type="ChEBI" id="CHEBI:15378"/>
        <dbReference type="ChEBI" id="CHEBI:24646"/>
        <dbReference type="ChEBI" id="CHEBI:29033"/>
        <dbReference type="ChEBI" id="CHEBI:29034"/>
        <dbReference type="ChEBI" id="CHEBI:132124"/>
        <dbReference type="EC" id="7.1.1.8"/>
    </reaction>
</comment>
<evidence type="ECO:0000256" key="19">
    <source>
        <dbReference type="ARBA" id="ARBA00023157"/>
    </source>
</evidence>
<evidence type="ECO:0000259" key="23">
    <source>
        <dbReference type="PROSITE" id="PS51296"/>
    </source>
</evidence>
<dbReference type="SUPFAM" id="SSF50022">
    <property type="entry name" value="ISP domain"/>
    <property type="match status" value="1"/>
</dbReference>
<evidence type="ECO:0000256" key="8">
    <source>
        <dbReference type="ARBA" id="ARBA00022475"/>
    </source>
</evidence>
<dbReference type="Gene3D" id="1.20.5.510">
    <property type="entry name" value="Single helix bin"/>
    <property type="match status" value="1"/>
</dbReference>
<evidence type="ECO:0000256" key="15">
    <source>
        <dbReference type="ARBA" id="ARBA00022989"/>
    </source>
</evidence>
<comment type="similarity">
    <text evidence="3">Belongs to the Rieske iron-sulfur protein family.</text>
</comment>
<protein>
    <recommendedName>
        <fullName evidence="6 21">Ubiquinol-cytochrome c reductase iron-sulfur subunit</fullName>
        <ecNumber evidence="5 21">7.1.1.8</ecNumber>
    </recommendedName>
</protein>
<evidence type="ECO:0000256" key="4">
    <source>
        <dbReference type="ARBA" id="ARBA00011649"/>
    </source>
</evidence>
<accession>A0ABZ0QDZ6</accession>
<comment type="function">
    <text evidence="1">Component of the ubiquinol-cytochrome c reductase complex (complex III or cytochrome b-c1 complex), which is a respiratory chain that generates an electrochemical potential coupled to ATP synthesis.</text>
</comment>
<dbReference type="PANTHER" id="PTHR10134">
    <property type="entry name" value="CYTOCHROME B-C1 COMPLEX SUBUNIT RIESKE, MITOCHONDRIAL"/>
    <property type="match status" value="1"/>
</dbReference>
<keyword evidence="18 21" id="KW-0472">Membrane</keyword>
<keyword evidence="11" id="KW-0479">Metal-binding</keyword>
<comment type="subcellular location">
    <subcellularLocation>
        <location evidence="2">Cell membrane</location>
        <topology evidence="2">Single-pass membrane protein</topology>
    </subcellularLocation>
</comment>
<dbReference type="NCBIfam" id="TIGR01409">
    <property type="entry name" value="TAT_signal_seq"/>
    <property type="match status" value="1"/>
</dbReference>
<keyword evidence="17" id="KW-0411">Iron-sulfur</keyword>
<keyword evidence="10" id="KW-0001">2Fe-2S</keyword>
<evidence type="ECO:0000256" key="16">
    <source>
        <dbReference type="ARBA" id="ARBA00023004"/>
    </source>
</evidence>
<evidence type="ECO:0000256" key="21">
    <source>
        <dbReference type="RuleBase" id="RU004494"/>
    </source>
</evidence>
<gene>
    <name evidence="24" type="primary">petA</name>
    <name evidence="24" type="ORF">R8Z52_05140</name>
</gene>
<evidence type="ECO:0000256" key="12">
    <source>
        <dbReference type="ARBA" id="ARBA00022729"/>
    </source>
</evidence>
<dbReference type="Proteomes" id="UP001304071">
    <property type="component" value="Chromosome 1"/>
</dbReference>
<evidence type="ECO:0000256" key="20">
    <source>
        <dbReference type="ARBA" id="ARBA00029351"/>
    </source>
</evidence>
<evidence type="ECO:0000256" key="17">
    <source>
        <dbReference type="ARBA" id="ARBA00023014"/>
    </source>
</evidence>
<dbReference type="Gene3D" id="2.102.10.10">
    <property type="entry name" value="Rieske [2Fe-2S] iron-sulphur domain"/>
    <property type="match status" value="1"/>
</dbReference>
<proteinExistence type="inferred from homology"/>
<keyword evidence="16" id="KW-0408">Iron</keyword>
<evidence type="ECO:0000256" key="10">
    <source>
        <dbReference type="ARBA" id="ARBA00022714"/>
    </source>
</evidence>
<comment type="subunit">
    <text evidence="4 22">The main subunits of complex b-c1 are: cytochrome b, cytochrome c1 and the Rieske protein.</text>
</comment>
<comment type="cofactor">
    <cofactor evidence="21">
        <name>[2Fe-2S] cluster</name>
        <dbReference type="ChEBI" id="CHEBI:190135"/>
    </cofactor>
    <text evidence="21">Binds 1 [2Fe-2S] cluster per subunit.</text>
</comment>
<evidence type="ECO:0000256" key="11">
    <source>
        <dbReference type="ARBA" id="ARBA00022723"/>
    </source>
</evidence>
<comment type="miscellaneous">
    <text evidence="21">The Rieske protein is a high potential 2Fe-2S protein.</text>
</comment>
<keyword evidence="13" id="KW-1278">Translocase</keyword>
<feature type="transmembrane region" description="Helical" evidence="21">
    <location>
        <begin position="14"/>
        <end position="35"/>
    </location>
</feature>
<evidence type="ECO:0000256" key="13">
    <source>
        <dbReference type="ARBA" id="ARBA00022967"/>
    </source>
</evidence>
<dbReference type="InterPro" id="IPR017941">
    <property type="entry name" value="Rieske_2Fe-2S"/>
</dbReference>
<reference evidence="24 25" key="1">
    <citation type="submission" date="2023-11" db="EMBL/GenBank/DDBJ databases">
        <title>Plant-associative lifestyle of Vibrio porteresiae and its evolutionary dynamics.</title>
        <authorList>
            <person name="Rameshkumar N."/>
            <person name="Kirti K."/>
        </authorList>
    </citation>
    <scope>NUCLEOTIDE SEQUENCE [LARGE SCALE GENOMIC DNA]</scope>
    <source>
        <strain evidence="24 25">MSSRF30</strain>
    </source>
</reference>
<dbReference type="Pfam" id="PF00355">
    <property type="entry name" value="Rieske"/>
    <property type="match status" value="1"/>
</dbReference>
<keyword evidence="25" id="KW-1185">Reference proteome</keyword>
<dbReference type="EC" id="7.1.1.8" evidence="5 21"/>
<dbReference type="NCBIfam" id="TIGR01416">
    <property type="entry name" value="Rieske_proteo"/>
    <property type="match status" value="1"/>
</dbReference>
<name>A0ABZ0QDZ6_9VIBR</name>
<keyword evidence="9 21" id="KW-0812">Transmembrane</keyword>
<dbReference type="PROSITE" id="PS51296">
    <property type="entry name" value="RIESKE"/>
    <property type="match status" value="1"/>
</dbReference>
<evidence type="ECO:0000256" key="6">
    <source>
        <dbReference type="ARBA" id="ARBA00019816"/>
    </source>
</evidence>
<dbReference type="InterPro" id="IPR014349">
    <property type="entry name" value="Rieske_Fe-S_prot"/>
</dbReference>
<organism evidence="24 25">
    <name type="scientific">Vibrio porteresiae DSM 19223</name>
    <dbReference type="NCBI Taxonomy" id="1123496"/>
    <lineage>
        <taxon>Bacteria</taxon>
        <taxon>Pseudomonadati</taxon>
        <taxon>Pseudomonadota</taxon>
        <taxon>Gammaproteobacteria</taxon>
        <taxon>Vibrionales</taxon>
        <taxon>Vibrionaceae</taxon>
        <taxon>Vibrio</taxon>
    </lineage>
</organism>
<dbReference type="InterPro" id="IPR005805">
    <property type="entry name" value="Rieske_Fe-S_prot_C"/>
</dbReference>
<dbReference type="CDD" id="cd03470">
    <property type="entry name" value="Rieske_cytochrome_bc1"/>
    <property type="match status" value="1"/>
</dbReference>
<keyword evidence="7 21" id="KW-0813">Transport</keyword>
<dbReference type="RefSeq" id="WP_261894865.1">
    <property type="nucleotide sequence ID" value="NZ_AP024895.1"/>
</dbReference>
<evidence type="ECO:0000256" key="14">
    <source>
        <dbReference type="ARBA" id="ARBA00022982"/>
    </source>
</evidence>
<dbReference type="InterPro" id="IPR036922">
    <property type="entry name" value="Rieske_2Fe-2S_sf"/>
</dbReference>
<evidence type="ECO:0000313" key="25">
    <source>
        <dbReference type="Proteomes" id="UP001304071"/>
    </source>
</evidence>